<dbReference type="InterPro" id="IPR036390">
    <property type="entry name" value="WH_DNA-bd_sf"/>
</dbReference>
<dbReference type="PRINTS" id="PR00037">
    <property type="entry name" value="HTHLACR"/>
</dbReference>
<gene>
    <name evidence="5" type="ORF">HNP25_002599</name>
</gene>
<accession>A0A841ETE5</accession>
<keyword evidence="2" id="KW-0238">DNA-binding</keyword>
<dbReference type="SMART" id="SM01134">
    <property type="entry name" value="DeoRC"/>
    <property type="match status" value="1"/>
</dbReference>
<dbReference type="InterPro" id="IPR014036">
    <property type="entry name" value="DeoR-like_C"/>
</dbReference>
<evidence type="ECO:0000256" key="3">
    <source>
        <dbReference type="ARBA" id="ARBA00023163"/>
    </source>
</evidence>
<dbReference type="PANTHER" id="PTHR30363:SF44">
    <property type="entry name" value="AGA OPERON TRANSCRIPTIONAL REPRESSOR-RELATED"/>
    <property type="match status" value="1"/>
</dbReference>
<dbReference type="PROSITE" id="PS00894">
    <property type="entry name" value="HTH_DEOR_1"/>
    <property type="match status" value="1"/>
</dbReference>
<keyword evidence="3" id="KW-0804">Transcription</keyword>
<comment type="caution">
    <text evidence="5">The sequence shown here is derived from an EMBL/GenBank/DDBJ whole genome shotgun (WGS) entry which is preliminary data.</text>
</comment>
<dbReference type="EMBL" id="JACHKT010000018">
    <property type="protein sequence ID" value="MBB6003938.1"/>
    <property type="molecule type" value="Genomic_DNA"/>
</dbReference>
<name>A0A841ETE5_9BACT</name>
<evidence type="ECO:0000256" key="1">
    <source>
        <dbReference type="ARBA" id="ARBA00023015"/>
    </source>
</evidence>
<dbReference type="SUPFAM" id="SSF100950">
    <property type="entry name" value="NagB/RpiA/CoA transferase-like"/>
    <property type="match status" value="1"/>
</dbReference>
<evidence type="ECO:0000256" key="2">
    <source>
        <dbReference type="ARBA" id="ARBA00023125"/>
    </source>
</evidence>
<dbReference type="GO" id="GO:0003700">
    <property type="term" value="F:DNA-binding transcription factor activity"/>
    <property type="evidence" value="ECO:0007669"/>
    <property type="project" value="InterPro"/>
</dbReference>
<dbReference type="PANTHER" id="PTHR30363">
    <property type="entry name" value="HTH-TYPE TRANSCRIPTIONAL REGULATOR SRLR-RELATED"/>
    <property type="match status" value="1"/>
</dbReference>
<dbReference type="Pfam" id="PF00455">
    <property type="entry name" value="DeoRC"/>
    <property type="match status" value="1"/>
</dbReference>
<evidence type="ECO:0000313" key="5">
    <source>
        <dbReference type="EMBL" id="MBB6003938.1"/>
    </source>
</evidence>
<dbReference type="InterPro" id="IPR050313">
    <property type="entry name" value="Carb_Metab_HTH_regulators"/>
</dbReference>
<dbReference type="AlphaFoldDB" id="A0A841ETE5"/>
<keyword evidence="1" id="KW-0805">Transcription regulation</keyword>
<reference evidence="5 6" key="1">
    <citation type="submission" date="2020-08" db="EMBL/GenBank/DDBJ databases">
        <title>Functional genomics of gut bacteria from endangered species of beetles.</title>
        <authorList>
            <person name="Carlos-Shanley C."/>
        </authorList>
    </citation>
    <scope>NUCLEOTIDE SEQUENCE [LARGE SCALE GENOMIC DNA]</scope>
    <source>
        <strain evidence="5 6">S00070</strain>
    </source>
</reference>
<dbReference type="Gene3D" id="3.40.50.1360">
    <property type="match status" value="1"/>
</dbReference>
<dbReference type="InterPro" id="IPR037171">
    <property type="entry name" value="NagB/RpiA_transferase-like"/>
</dbReference>
<evidence type="ECO:0000313" key="6">
    <source>
        <dbReference type="Proteomes" id="UP000524404"/>
    </source>
</evidence>
<dbReference type="RefSeq" id="WP_184134653.1">
    <property type="nucleotide sequence ID" value="NZ_JACHKT010000018.1"/>
</dbReference>
<protein>
    <submittedName>
        <fullName evidence="5">DeoR family fructose operon transcriptional repressor</fullName>
    </submittedName>
</protein>
<dbReference type="PROSITE" id="PS51000">
    <property type="entry name" value="HTH_DEOR_2"/>
    <property type="match status" value="1"/>
</dbReference>
<proteinExistence type="predicted"/>
<dbReference type="Gene3D" id="1.10.10.10">
    <property type="entry name" value="Winged helix-like DNA-binding domain superfamily/Winged helix DNA-binding domain"/>
    <property type="match status" value="1"/>
</dbReference>
<dbReference type="InterPro" id="IPR001034">
    <property type="entry name" value="DeoR_HTH"/>
</dbReference>
<evidence type="ECO:0000259" key="4">
    <source>
        <dbReference type="PROSITE" id="PS51000"/>
    </source>
</evidence>
<sequence length="250" mass="27746">MSFQNRKQIILKILEEKGEAEVKDFAQALDISEITIRRDLQQMATDGLLFRTHGGAMKLSLAQMPFTFANKTAMNAKEKDKICQLAAQQIQEGDIILMDCGSTVFRMCQFIKNKRIKVITNSLPVVYELMNSQVSINLIGGEIDQERQAVHGKIAEEHIARYKVDKAFLGVDGISPENGLSAFGEDEASITLAMAKASAKNYFLCDASKLGKDKYLTFAAITLVDVLVTNALPEDVIFYKNKGVEILCVQ</sequence>
<dbReference type="InterPro" id="IPR036388">
    <property type="entry name" value="WH-like_DNA-bd_sf"/>
</dbReference>
<dbReference type="SMART" id="SM00420">
    <property type="entry name" value="HTH_DEOR"/>
    <property type="match status" value="1"/>
</dbReference>
<dbReference type="SUPFAM" id="SSF46785">
    <property type="entry name" value="Winged helix' DNA-binding domain"/>
    <property type="match status" value="1"/>
</dbReference>
<keyword evidence="6" id="KW-1185">Reference proteome</keyword>
<dbReference type="Pfam" id="PF08220">
    <property type="entry name" value="HTH_DeoR"/>
    <property type="match status" value="1"/>
</dbReference>
<organism evidence="5 6">
    <name type="scientific">Arcicella rosea</name>
    <dbReference type="NCBI Taxonomy" id="502909"/>
    <lineage>
        <taxon>Bacteria</taxon>
        <taxon>Pseudomonadati</taxon>
        <taxon>Bacteroidota</taxon>
        <taxon>Cytophagia</taxon>
        <taxon>Cytophagales</taxon>
        <taxon>Flectobacillaceae</taxon>
        <taxon>Arcicella</taxon>
    </lineage>
</organism>
<dbReference type="Proteomes" id="UP000524404">
    <property type="component" value="Unassembled WGS sequence"/>
</dbReference>
<feature type="domain" description="HTH deoR-type" evidence="4">
    <location>
        <begin position="3"/>
        <end position="58"/>
    </location>
</feature>
<dbReference type="GO" id="GO:0003677">
    <property type="term" value="F:DNA binding"/>
    <property type="evidence" value="ECO:0007669"/>
    <property type="project" value="UniProtKB-KW"/>
</dbReference>
<dbReference type="InterPro" id="IPR018356">
    <property type="entry name" value="Tscrpt_reg_HTH_DeoR_CS"/>
</dbReference>